<proteinExistence type="predicted"/>
<comment type="caution">
    <text evidence="1">The sequence shown here is derived from an EMBL/GenBank/DDBJ whole genome shotgun (WGS) entry which is preliminary data.</text>
</comment>
<reference evidence="1 2" key="1">
    <citation type="submission" date="2021-03" db="EMBL/GenBank/DDBJ databases">
        <title>Genomic Encyclopedia of Type Strains, Phase IV (KMG-IV): sequencing the most valuable type-strain genomes for metagenomic binning, comparative biology and taxonomic classification.</title>
        <authorList>
            <person name="Goeker M."/>
        </authorList>
    </citation>
    <scope>NUCLEOTIDE SEQUENCE [LARGE SCALE GENOMIC DNA]</scope>
    <source>
        <strain evidence="1 2">DSM 14349</strain>
    </source>
</reference>
<dbReference type="Proteomes" id="UP001519272">
    <property type="component" value="Unassembled WGS sequence"/>
</dbReference>
<dbReference type="EMBL" id="JAGGKG010000002">
    <property type="protein sequence ID" value="MBP1904203.1"/>
    <property type="molecule type" value="Genomic_DNA"/>
</dbReference>
<keyword evidence="2" id="KW-1185">Reference proteome</keyword>
<dbReference type="SUPFAM" id="SSF53474">
    <property type="entry name" value="alpha/beta-Hydrolases"/>
    <property type="match status" value="1"/>
</dbReference>
<evidence type="ECO:0000313" key="1">
    <source>
        <dbReference type="EMBL" id="MBP1904203.1"/>
    </source>
</evidence>
<sequence>MKLFASEYPEEVAGLILVDSVHEDRYFTENMEDNRKSDRKKILKIARLGYLLSPIGLPRIIKRHIGAKRLPTDIQRIVTSLGLRNNAFKAAYSEILSTHKSALQLKHAPPLKPDLPVIVMSAGKQSEDWKKDQKKLLLLTKCTKQIIVEESWHSIQIYQPKAVIDAVKSFLN</sequence>
<dbReference type="Gene3D" id="3.40.50.1820">
    <property type="entry name" value="alpha/beta hydrolase"/>
    <property type="match status" value="1"/>
</dbReference>
<evidence type="ECO:0000313" key="2">
    <source>
        <dbReference type="Proteomes" id="UP001519272"/>
    </source>
</evidence>
<accession>A0ABS4FNP8</accession>
<gene>
    <name evidence="1" type="ORF">J2Z32_000820</name>
</gene>
<dbReference type="InterPro" id="IPR029058">
    <property type="entry name" value="AB_hydrolase_fold"/>
</dbReference>
<name>A0ABS4FNP8_9BACL</name>
<organism evidence="1 2">
    <name type="scientific">Paenibacillus turicensis</name>
    <dbReference type="NCBI Taxonomy" id="160487"/>
    <lineage>
        <taxon>Bacteria</taxon>
        <taxon>Bacillati</taxon>
        <taxon>Bacillota</taxon>
        <taxon>Bacilli</taxon>
        <taxon>Bacillales</taxon>
        <taxon>Paenibacillaceae</taxon>
        <taxon>Paenibacillus</taxon>
    </lineage>
</organism>
<protein>
    <submittedName>
        <fullName evidence="1">Pimeloyl-ACP methyl ester carboxylesterase</fullName>
    </submittedName>
</protein>